<feature type="signal peptide" evidence="1">
    <location>
        <begin position="1"/>
        <end position="26"/>
    </location>
</feature>
<evidence type="ECO:0008006" key="4">
    <source>
        <dbReference type="Google" id="ProtNLM"/>
    </source>
</evidence>
<evidence type="ECO:0000256" key="1">
    <source>
        <dbReference type="SAM" id="SignalP"/>
    </source>
</evidence>
<dbReference type="RefSeq" id="WP_121874394.1">
    <property type="nucleotide sequence ID" value="NZ_CP036487.1"/>
</dbReference>
<comment type="caution">
    <text evidence="2">The sequence shown here is derived from an EMBL/GenBank/DDBJ whole genome shotgun (WGS) entry which is preliminary data.</text>
</comment>
<organism evidence="2 3">
    <name type="scientific">Thermoactinomyces vulgaris</name>
    <dbReference type="NCBI Taxonomy" id="2026"/>
    <lineage>
        <taxon>Bacteria</taxon>
        <taxon>Bacillati</taxon>
        <taxon>Bacillota</taxon>
        <taxon>Bacilli</taxon>
        <taxon>Bacillales</taxon>
        <taxon>Thermoactinomycetaceae</taxon>
        <taxon>Thermoactinomyces</taxon>
    </lineage>
</organism>
<dbReference type="Proteomes" id="UP000641910">
    <property type="component" value="Unassembled WGS sequence"/>
</dbReference>
<proteinExistence type="predicted"/>
<dbReference type="PROSITE" id="PS51257">
    <property type="entry name" value="PROKAR_LIPOPROTEIN"/>
    <property type="match status" value="1"/>
</dbReference>
<feature type="chain" id="PRO_5047328828" description="Lipoprotein" evidence="1">
    <location>
        <begin position="27"/>
        <end position="164"/>
    </location>
</feature>
<accession>A0ABS0QJY2</accession>
<dbReference type="EMBL" id="JAECVU010000006">
    <property type="protein sequence ID" value="MBH8589278.1"/>
    <property type="molecule type" value="Genomic_DNA"/>
</dbReference>
<protein>
    <recommendedName>
        <fullName evidence="4">Lipoprotein</fullName>
    </recommendedName>
</protein>
<name>A0ABS0QJY2_THEVU</name>
<keyword evidence="3" id="KW-1185">Reference proteome</keyword>
<sequence length="164" mass="18352">MIMHQKTIRFFSVFLFLFGLSFTAGCQPDPHQEAGPGESSHVTGDVRETTAPHELPSFLRDHPAEVAQTYQEVSKHRDLLARIPCFCGCGQSVGHRNNLDCFIHQQSKDQITWDSHATTCGVCLEIAKESIQMKKSGTSDQKIREFIDQKYGNDFAEPTPTPAL</sequence>
<reference evidence="2 3" key="1">
    <citation type="submission" date="2020-12" db="EMBL/GenBank/DDBJ databases">
        <title>WGS of Thermoactinomyces spp.</title>
        <authorList>
            <person name="Cheng K."/>
        </authorList>
    </citation>
    <scope>NUCLEOTIDE SEQUENCE [LARGE SCALE GENOMIC DNA]</scope>
    <source>
        <strain evidence="3">CICC 10650\ACCC 41061</strain>
    </source>
</reference>
<evidence type="ECO:0000313" key="3">
    <source>
        <dbReference type="Proteomes" id="UP000641910"/>
    </source>
</evidence>
<gene>
    <name evidence="2" type="ORF">I8U22_10705</name>
</gene>
<evidence type="ECO:0000313" key="2">
    <source>
        <dbReference type="EMBL" id="MBH8589278.1"/>
    </source>
</evidence>
<dbReference type="Pfam" id="PF13798">
    <property type="entry name" value="PCYCGC"/>
    <property type="match status" value="1"/>
</dbReference>
<keyword evidence="1" id="KW-0732">Signal</keyword>
<dbReference type="InterPro" id="IPR025673">
    <property type="entry name" value="PCYCGC"/>
</dbReference>